<keyword evidence="3" id="KW-0812">Transmembrane</keyword>
<dbReference type="InterPro" id="IPR050811">
    <property type="entry name" value="Phosphate_ABC_transporter"/>
</dbReference>
<dbReference type="PANTHER" id="PTHR30570:SF1">
    <property type="entry name" value="PHOSPHATE-BINDING PROTEIN PSTS"/>
    <property type="match status" value="1"/>
</dbReference>
<dbReference type="EMBL" id="FNCA01000011">
    <property type="protein sequence ID" value="SDG30715.1"/>
    <property type="molecule type" value="Genomic_DNA"/>
</dbReference>
<keyword evidence="3" id="KW-0472">Membrane</keyword>
<feature type="domain" description="PBP" evidence="4">
    <location>
        <begin position="47"/>
        <end position="290"/>
    </location>
</feature>
<dbReference type="InterPro" id="IPR011862">
    <property type="entry name" value="Phos-bd"/>
</dbReference>
<organism evidence="5 6">
    <name type="scientific">Methanolobus vulcani</name>
    <dbReference type="NCBI Taxonomy" id="38026"/>
    <lineage>
        <taxon>Archaea</taxon>
        <taxon>Methanobacteriati</taxon>
        <taxon>Methanobacteriota</taxon>
        <taxon>Stenosarchaea group</taxon>
        <taxon>Methanomicrobia</taxon>
        <taxon>Methanosarcinales</taxon>
        <taxon>Methanosarcinaceae</taxon>
        <taxon>Methanolobus</taxon>
    </lineage>
</organism>
<keyword evidence="3" id="KW-1133">Transmembrane helix</keyword>
<dbReference type="PANTHER" id="PTHR30570">
    <property type="entry name" value="PERIPLASMIC PHOSPHATE BINDING COMPONENT OF PHOSPHATE ABC TRANSPORTER"/>
    <property type="match status" value="1"/>
</dbReference>
<dbReference type="Proteomes" id="UP000199259">
    <property type="component" value="Unassembled WGS sequence"/>
</dbReference>
<reference evidence="5 6" key="1">
    <citation type="submission" date="2016-10" db="EMBL/GenBank/DDBJ databases">
        <authorList>
            <person name="Varghese N."/>
            <person name="Submissions S."/>
        </authorList>
    </citation>
    <scope>NUCLEOTIDE SEQUENCE [LARGE SCALE GENOMIC DNA]</scope>
    <source>
        <strain evidence="5 6">PL 12/M</strain>
    </source>
</reference>
<dbReference type="Gene3D" id="3.40.190.10">
    <property type="entry name" value="Periplasmic binding protein-like II"/>
    <property type="match status" value="2"/>
</dbReference>
<dbReference type="OrthoDB" id="53390at2157"/>
<dbReference type="Pfam" id="PF12849">
    <property type="entry name" value="PBP_like_2"/>
    <property type="match status" value="1"/>
</dbReference>
<evidence type="ECO:0000313" key="5">
    <source>
        <dbReference type="EMBL" id="SDG30715.1"/>
    </source>
</evidence>
<dbReference type="NCBIfam" id="TIGR02136">
    <property type="entry name" value="ptsS_2"/>
    <property type="match status" value="1"/>
</dbReference>
<sequence>MISRKLFKNITIFSVVMVIIATAFIGIGCVDNGGTTTTEQTSPADAGTTENTVSGELSITGSTTVLPLSTLEAEEFMNTYPDAILTVKGGGSGVGIAALIDGTTDIAQASREIKQSEIENANANNVNPVEHAIAWDGIAVVVNPENTVTELTFDQLRGIFNGTITNWADVGGADSEISVVGRDSSSGTYEYFKESVLGEESYSENALALSDNGLVKESVAGNPQAIGYIGYAYLDENVKAVSVNAGDGFIEATPENIKSGTYPLARQLYYYTNGEPTGLAKEYIDYVFSSTGQAIVSESGYFPIN</sequence>
<dbReference type="SUPFAM" id="SSF53850">
    <property type="entry name" value="Periplasmic binding protein-like II"/>
    <property type="match status" value="1"/>
</dbReference>
<evidence type="ECO:0000313" key="6">
    <source>
        <dbReference type="Proteomes" id="UP000199259"/>
    </source>
</evidence>
<protein>
    <submittedName>
        <fullName evidence="5">Phosphate ABC transporter substrate-binding protein, PhoT family</fullName>
    </submittedName>
</protein>
<dbReference type="CDD" id="cd13566">
    <property type="entry name" value="PBP2_phosphate"/>
    <property type="match status" value="1"/>
</dbReference>
<dbReference type="InterPro" id="IPR024370">
    <property type="entry name" value="PBP_domain"/>
</dbReference>
<keyword evidence="2" id="KW-0732">Signal</keyword>
<keyword evidence="6" id="KW-1185">Reference proteome</keyword>
<comment type="caution">
    <text evidence="5">The sequence shown here is derived from an EMBL/GenBank/DDBJ whole genome shotgun (WGS) entry which is preliminary data.</text>
</comment>
<proteinExistence type="predicted"/>
<accession>A0A7Z7FFJ5</accession>
<gene>
    <name evidence="5" type="ORF">SAMN04488589_2671</name>
</gene>
<feature type="transmembrane region" description="Helical" evidence="3">
    <location>
        <begin position="7"/>
        <end position="27"/>
    </location>
</feature>
<keyword evidence="1" id="KW-0813">Transport</keyword>
<evidence type="ECO:0000256" key="3">
    <source>
        <dbReference type="SAM" id="Phobius"/>
    </source>
</evidence>
<dbReference type="GO" id="GO:0042301">
    <property type="term" value="F:phosphate ion binding"/>
    <property type="evidence" value="ECO:0007669"/>
    <property type="project" value="InterPro"/>
</dbReference>
<dbReference type="PROSITE" id="PS51257">
    <property type="entry name" value="PROKAR_LIPOPROTEIN"/>
    <property type="match status" value="1"/>
</dbReference>
<dbReference type="AlphaFoldDB" id="A0A7Z7FFJ5"/>
<name>A0A7Z7FFJ5_9EURY</name>
<evidence type="ECO:0000256" key="1">
    <source>
        <dbReference type="ARBA" id="ARBA00022448"/>
    </source>
</evidence>
<evidence type="ECO:0000256" key="2">
    <source>
        <dbReference type="ARBA" id="ARBA00022729"/>
    </source>
</evidence>
<evidence type="ECO:0000259" key="4">
    <source>
        <dbReference type="Pfam" id="PF12849"/>
    </source>
</evidence>